<protein>
    <submittedName>
        <fullName evidence="1">Uncharacterized protein</fullName>
    </submittedName>
</protein>
<keyword evidence="2" id="KW-1185">Reference proteome</keyword>
<gene>
    <name evidence="1" type="ordered locus">Anacy_3495</name>
</gene>
<dbReference type="Proteomes" id="UP000010474">
    <property type="component" value="Chromosome"/>
</dbReference>
<dbReference type="KEGG" id="acy:Anacy_3495"/>
<proteinExistence type="predicted"/>
<dbReference type="STRING" id="272123.Anacy_3495"/>
<dbReference type="EMBL" id="CP003659">
    <property type="protein sequence ID" value="AFZ58893.1"/>
    <property type="molecule type" value="Genomic_DNA"/>
</dbReference>
<evidence type="ECO:0000313" key="2">
    <source>
        <dbReference type="Proteomes" id="UP000010474"/>
    </source>
</evidence>
<name>K9ZI30_ANACC</name>
<dbReference type="RefSeq" id="WP_015215516.1">
    <property type="nucleotide sequence ID" value="NC_019771.1"/>
</dbReference>
<accession>K9ZI30</accession>
<sequence>MGFFNKIAGLYNRVIQSIQDGRDVILNLPAKVEENSQLFKTIFNGNWSDRNINDMEEAVEEIKHRVIHELIPAAATLNSLGAFGIMVYTPCQIIGGLAIAHIYNPEYTVNRKYMLNVATVMIYGQLAGELVWSQLIQNFLLVFRVSKLPYFPRTQARKDFNKAISPIVLLC</sequence>
<dbReference type="AlphaFoldDB" id="K9ZI30"/>
<organism evidence="1 2">
    <name type="scientific">Anabaena cylindrica (strain ATCC 27899 / PCC 7122)</name>
    <dbReference type="NCBI Taxonomy" id="272123"/>
    <lineage>
        <taxon>Bacteria</taxon>
        <taxon>Bacillati</taxon>
        <taxon>Cyanobacteriota</taxon>
        <taxon>Cyanophyceae</taxon>
        <taxon>Nostocales</taxon>
        <taxon>Nostocaceae</taxon>
        <taxon>Anabaena</taxon>
    </lineage>
</organism>
<evidence type="ECO:0000313" key="1">
    <source>
        <dbReference type="EMBL" id="AFZ58893.1"/>
    </source>
</evidence>
<dbReference type="HOGENOM" id="CLU_1559753_0_0_3"/>
<reference evidence="2" key="1">
    <citation type="journal article" date="2013" name="Proc. Natl. Acad. Sci. U.S.A.">
        <title>Improving the coverage of the cyanobacterial phylum using diversity-driven genome sequencing.</title>
        <authorList>
            <person name="Shih P.M."/>
            <person name="Wu D."/>
            <person name="Latifi A."/>
            <person name="Axen S.D."/>
            <person name="Fewer D.P."/>
            <person name="Talla E."/>
            <person name="Calteau A."/>
            <person name="Cai F."/>
            <person name="Tandeau de Marsac N."/>
            <person name="Rippka R."/>
            <person name="Herdman M."/>
            <person name="Sivonen K."/>
            <person name="Coursin T."/>
            <person name="Laurent T."/>
            <person name="Goodwin L."/>
            <person name="Nolan M."/>
            <person name="Davenport K.W."/>
            <person name="Han C.S."/>
            <person name="Rubin E.M."/>
            <person name="Eisen J.A."/>
            <person name="Woyke T."/>
            <person name="Gugger M."/>
            <person name="Kerfeld C.A."/>
        </authorList>
    </citation>
    <scope>NUCLEOTIDE SEQUENCE [LARGE SCALE GENOMIC DNA]</scope>
    <source>
        <strain evidence="2">ATCC 27899 / PCC 7122</strain>
    </source>
</reference>